<feature type="transmembrane region" description="Helical" evidence="2">
    <location>
        <begin position="29"/>
        <end position="49"/>
    </location>
</feature>
<organism evidence="3 4">
    <name type="scientific">Massilia niabensis</name>
    <dbReference type="NCBI Taxonomy" id="544910"/>
    <lineage>
        <taxon>Bacteria</taxon>
        <taxon>Pseudomonadati</taxon>
        <taxon>Pseudomonadota</taxon>
        <taxon>Betaproteobacteria</taxon>
        <taxon>Burkholderiales</taxon>
        <taxon>Oxalobacteraceae</taxon>
        <taxon>Telluria group</taxon>
        <taxon>Massilia</taxon>
    </lineage>
</organism>
<dbReference type="NCBIfam" id="TIGR03510">
    <property type="entry name" value="XapX"/>
    <property type="match status" value="1"/>
</dbReference>
<evidence type="ECO:0000256" key="1">
    <source>
        <dbReference type="SAM" id="MobiDB-lite"/>
    </source>
</evidence>
<gene>
    <name evidence="3" type="ORF">ACFPN5_14355</name>
</gene>
<dbReference type="InterPro" id="IPR020017">
    <property type="entry name" value="XapX_domain"/>
</dbReference>
<evidence type="ECO:0000313" key="4">
    <source>
        <dbReference type="Proteomes" id="UP001596050"/>
    </source>
</evidence>
<keyword evidence="2" id="KW-0812">Transmembrane</keyword>
<evidence type="ECO:0000256" key="2">
    <source>
        <dbReference type="SAM" id="Phobius"/>
    </source>
</evidence>
<dbReference type="EMBL" id="JBHSMU010000014">
    <property type="protein sequence ID" value="MFC5460990.1"/>
    <property type="molecule type" value="Genomic_DNA"/>
</dbReference>
<dbReference type="RefSeq" id="WP_379784395.1">
    <property type="nucleotide sequence ID" value="NZ_JBHSMU010000014.1"/>
</dbReference>
<dbReference type="Pfam" id="PF07235">
    <property type="entry name" value="DUF1427"/>
    <property type="match status" value="1"/>
</dbReference>
<feature type="region of interest" description="Disordered" evidence="1">
    <location>
        <begin position="74"/>
        <end position="96"/>
    </location>
</feature>
<keyword evidence="2" id="KW-1133">Transmembrane helix</keyword>
<reference evidence="4" key="1">
    <citation type="journal article" date="2019" name="Int. J. Syst. Evol. Microbiol.">
        <title>The Global Catalogue of Microorganisms (GCM) 10K type strain sequencing project: providing services to taxonomists for standard genome sequencing and annotation.</title>
        <authorList>
            <consortium name="The Broad Institute Genomics Platform"/>
            <consortium name="The Broad Institute Genome Sequencing Center for Infectious Disease"/>
            <person name="Wu L."/>
            <person name="Ma J."/>
        </authorList>
    </citation>
    <scope>NUCLEOTIDE SEQUENCE [LARGE SCALE GENOMIC DNA]</scope>
    <source>
        <strain evidence="4">KACC 12649</strain>
    </source>
</reference>
<comment type="caution">
    <text evidence="3">The sequence shown here is derived from an EMBL/GenBank/DDBJ whole genome shotgun (WGS) entry which is preliminary data.</text>
</comment>
<dbReference type="Proteomes" id="UP001596050">
    <property type="component" value="Unassembled WGS sequence"/>
</dbReference>
<keyword evidence="2" id="KW-0472">Membrane</keyword>
<feature type="compositionally biased region" description="Low complexity" evidence="1">
    <location>
        <begin position="81"/>
        <end position="96"/>
    </location>
</feature>
<name>A0ABW0L693_9BURK</name>
<keyword evidence="4" id="KW-1185">Reference proteome</keyword>
<proteinExistence type="predicted"/>
<evidence type="ECO:0000313" key="3">
    <source>
        <dbReference type="EMBL" id="MFC5460990.1"/>
    </source>
</evidence>
<protein>
    <submittedName>
        <fullName evidence="3">XapX domain-containing protein</fullName>
    </submittedName>
</protein>
<accession>A0ABW0L693</accession>
<sequence>MKIYIVTLAAGVLVGIIYALLQVRSPAPPAIALVGLLGILIGEQALPVVKKLVSGQPVTAAWLRTECVAQITGVQPPAPAQPAGQDKQPAAGDHAV</sequence>
<dbReference type="InterPro" id="IPR009872">
    <property type="entry name" value="DUF1427"/>
</dbReference>